<dbReference type="PROSITE" id="PS50222">
    <property type="entry name" value="EF_HAND_2"/>
    <property type="match status" value="1"/>
</dbReference>
<dbReference type="AlphaFoldDB" id="A0A0D6QR81"/>
<dbReference type="InterPro" id="IPR002048">
    <property type="entry name" value="EF_hand_dom"/>
</dbReference>
<dbReference type="PANTHER" id="PTHR47319">
    <property type="entry name" value="CALCIUM-BINDING PROTEIN KIC"/>
    <property type="match status" value="1"/>
</dbReference>
<dbReference type="PANTHER" id="PTHR47319:SF4">
    <property type="entry name" value="CALCIUM-BINDING PROTEIN KIC"/>
    <property type="match status" value="1"/>
</dbReference>
<proteinExistence type="predicted"/>
<dbReference type="PROSITE" id="PS00018">
    <property type="entry name" value="EF_HAND_1"/>
    <property type="match status" value="1"/>
</dbReference>
<dbReference type="EMBL" id="GCKF01047261">
    <property type="protein sequence ID" value="JAG93307.1"/>
    <property type="molecule type" value="Transcribed_RNA"/>
</dbReference>
<reference evidence="3" key="1">
    <citation type="submission" date="2015-03" db="EMBL/GenBank/DDBJ databases">
        <title>A transcriptome of Araucaria cunninghamii, an australian fine timber species.</title>
        <authorList>
            <person name="Jing Yi C.J.Y."/>
            <person name="Yin San L.Y.S."/>
            <person name="Abdul Karim S.S."/>
            <person name="Wan Azmi N.N."/>
            <person name="Hercus R.R."/>
            <person name="Croft L.L."/>
        </authorList>
    </citation>
    <scope>NUCLEOTIDE SEQUENCE</scope>
    <source>
        <strain evidence="3">MI0301</strain>
        <tissue evidence="3">Leaf</tissue>
    </source>
</reference>
<organism evidence="3">
    <name type="scientific">Araucaria cunninghamii</name>
    <name type="common">Hoop pine</name>
    <name type="synonym">Moreton Bay pine</name>
    <dbReference type="NCBI Taxonomy" id="56994"/>
    <lineage>
        <taxon>Eukaryota</taxon>
        <taxon>Viridiplantae</taxon>
        <taxon>Streptophyta</taxon>
        <taxon>Embryophyta</taxon>
        <taxon>Tracheophyta</taxon>
        <taxon>Spermatophyta</taxon>
        <taxon>Pinopsida</taxon>
        <taxon>Pinidae</taxon>
        <taxon>Conifers II</taxon>
        <taxon>Araucariales</taxon>
        <taxon>Araucariaceae</taxon>
        <taxon>Araucaria</taxon>
    </lineage>
</organism>
<dbReference type="Gene3D" id="1.10.238.10">
    <property type="entry name" value="EF-hand"/>
    <property type="match status" value="1"/>
</dbReference>
<feature type="domain" description="EF-hand" evidence="2">
    <location>
        <begin position="96"/>
        <end position="131"/>
    </location>
</feature>
<evidence type="ECO:0000256" key="1">
    <source>
        <dbReference type="ARBA" id="ARBA00022837"/>
    </source>
</evidence>
<dbReference type="SUPFAM" id="SSF47473">
    <property type="entry name" value="EF-hand"/>
    <property type="match status" value="1"/>
</dbReference>
<keyword evidence="1" id="KW-0106">Calcium</keyword>
<dbReference type="Pfam" id="PF13833">
    <property type="entry name" value="EF-hand_8"/>
    <property type="match status" value="1"/>
</dbReference>
<accession>A0A0D6QR81</accession>
<dbReference type="GO" id="GO:0005509">
    <property type="term" value="F:calcium ion binding"/>
    <property type="evidence" value="ECO:0007669"/>
    <property type="project" value="InterPro"/>
</dbReference>
<protein>
    <recommendedName>
        <fullName evidence="2">EF-hand domain-containing protein</fullName>
    </recommendedName>
</protein>
<sequence length="154" mass="17513">MGRPRHMISIRAIPAPIWSESMLEASEQIDQKFRVSVRVWMAVFEDFLPIMADKLGHRDFMAELCNGFRLLADHKLGLITLESLKKNSAVLGLDSLTDSELQAMVQEGDLDGDGALNEHEFCVLMIRLSPSFMDEAEKWLEKALVQEVEETVRH</sequence>
<dbReference type="SMART" id="SM00054">
    <property type="entry name" value="EFh"/>
    <property type="match status" value="1"/>
</dbReference>
<evidence type="ECO:0000259" key="2">
    <source>
        <dbReference type="PROSITE" id="PS50222"/>
    </source>
</evidence>
<dbReference type="InterPro" id="IPR018247">
    <property type="entry name" value="EF_Hand_1_Ca_BS"/>
</dbReference>
<dbReference type="InterPro" id="IPR011992">
    <property type="entry name" value="EF-hand-dom_pair"/>
</dbReference>
<evidence type="ECO:0000313" key="3">
    <source>
        <dbReference type="EMBL" id="JAG93307.1"/>
    </source>
</evidence>
<name>A0A0D6QR81_ARACU</name>
<dbReference type="InterPro" id="IPR044205">
    <property type="entry name" value="KIC/PBP1/KRP1"/>
</dbReference>